<proteinExistence type="inferred from homology"/>
<dbReference type="EMBL" id="CP020370">
    <property type="protein sequence ID" value="AUB82989.1"/>
    <property type="molecule type" value="Genomic_DNA"/>
</dbReference>
<evidence type="ECO:0000256" key="3">
    <source>
        <dbReference type="ARBA" id="ARBA00023125"/>
    </source>
</evidence>
<dbReference type="GO" id="GO:0043023">
    <property type="term" value="F:ribosomal large subunit binding"/>
    <property type="evidence" value="ECO:0007669"/>
    <property type="project" value="InterPro"/>
</dbReference>
<evidence type="ECO:0000259" key="6">
    <source>
        <dbReference type="SMART" id="SM00363"/>
    </source>
</evidence>
<evidence type="ECO:0000256" key="1">
    <source>
        <dbReference type="ARBA" id="ARBA00008396"/>
    </source>
</evidence>
<keyword evidence="8" id="KW-1185">Reference proteome</keyword>
<dbReference type="OrthoDB" id="9797176at2"/>
<evidence type="ECO:0000256" key="4">
    <source>
        <dbReference type="PIRNR" id="PIRNR016821"/>
    </source>
</evidence>
<dbReference type="SUPFAM" id="SSF55174">
    <property type="entry name" value="Alpha-L RNA-binding motif"/>
    <property type="match status" value="1"/>
</dbReference>
<dbReference type="Pfam" id="PF01479">
    <property type="entry name" value="S4"/>
    <property type="match status" value="1"/>
</dbReference>
<name>A0A2K8UC27_9GAMM</name>
<dbReference type="InterPro" id="IPR025708">
    <property type="entry name" value="HSP15"/>
</dbReference>
<keyword evidence="2 4" id="KW-0694">RNA-binding</keyword>
<keyword evidence="3 4" id="KW-0238">DNA-binding</keyword>
<evidence type="ECO:0000256" key="2">
    <source>
        <dbReference type="ARBA" id="ARBA00022884"/>
    </source>
</evidence>
<feature type="region of interest" description="Disordered" evidence="5">
    <location>
        <begin position="101"/>
        <end position="130"/>
    </location>
</feature>
<dbReference type="RefSeq" id="WP_100920692.1">
    <property type="nucleotide sequence ID" value="NZ_CP020370.1"/>
</dbReference>
<dbReference type="GO" id="GO:0003677">
    <property type="term" value="F:DNA binding"/>
    <property type="evidence" value="ECO:0007669"/>
    <property type="project" value="UniProtKB-KW"/>
</dbReference>
<evidence type="ECO:0000313" key="7">
    <source>
        <dbReference type="EMBL" id="AUB82989.1"/>
    </source>
</evidence>
<dbReference type="CDD" id="cd00165">
    <property type="entry name" value="S4"/>
    <property type="match status" value="1"/>
</dbReference>
<accession>A0A2K8UC27</accession>
<sequence length="130" mass="14733">MTAPAPAPEVRLDKWLWAARFFKTRHLAVEAIAGGKVQVDGHRAKPGRGIRPGARISIHKESLAWEVEVLAVTLQRRPAAEAALLYTEDEASLARRLEQLRQRREAGPQDQVGERPTKRDRRQLERFKAP</sequence>
<feature type="domain" description="RNA-binding S4" evidence="6">
    <location>
        <begin position="10"/>
        <end position="71"/>
    </location>
</feature>
<reference evidence="7 8" key="1">
    <citation type="submission" date="2017-03" db="EMBL/GenBank/DDBJ databases">
        <title>Complete genome sequence of Candidatus 'Thiodictyon syntrophicum' sp. nov. strain Cad16T, a photolithoautotroph purple sulfur bacterium isolated from an alpine meromictic lake.</title>
        <authorList>
            <person name="Luedin S.M."/>
            <person name="Pothier J.F."/>
            <person name="Danza F."/>
            <person name="Storelli N."/>
            <person name="Wittwer M."/>
            <person name="Tonolla M."/>
        </authorList>
    </citation>
    <scope>NUCLEOTIDE SEQUENCE [LARGE SCALE GENOMIC DNA]</scope>
    <source>
        <strain evidence="7 8">Cad16T</strain>
    </source>
</reference>
<dbReference type="PROSITE" id="PS50889">
    <property type="entry name" value="S4"/>
    <property type="match status" value="1"/>
</dbReference>
<evidence type="ECO:0000256" key="5">
    <source>
        <dbReference type="SAM" id="MobiDB-lite"/>
    </source>
</evidence>
<dbReference type="InterPro" id="IPR036986">
    <property type="entry name" value="S4_RNA-bd_sf"/>
</dbReference>
<dbReference type="Gene3D" id="3.10.290.10">
    <property type="entry name" value="RNA-binding S4 domain"/>
    <property type="match status" value="1"/>
</dbReference>
<dbReference type="InterPro" id="IPR002942">
    <property type="entry name" value="S4_RNA-bd"/>
</dbReference>
<comment type="similarity">
    <text evidence="1 4">Belongs to the HSP15 family.</text>
</comment>
<dbReference type="SMART" id="SM00363">
    <property type="entry name" value="S4"/>
    <property type="match status" value="1"/>
</dbReference>
<dbReference type="KEGG" id="tsy:THSYN_19920"/>
<evidence type="ECO:0000313" key="8">
    <source>
        <dbReference type="Proteomes" id="UP000232638"/>
    </source>
</evidence>
<dbReference type="GO" id="GO:0003727">
    <property type="term" value="F:single-stranded RNA binding"/>
    <property type="evidence" value="ECO:0007669"/>
    <property type="project" value="InterPro"/>
</dbReference>
<dbReference type="GO" id="GO:0034605">
    <property type="term" value="P:cellular response to heat"/>
    <property type="evidence" value="ECO:0007669"/>
    <property type="project" value="InterPro"/>
</dbReference>
<gene>
    <name evidence="7" type="ORF">THSYN_19920</name>
</gene>
<protein>
    <recommendedName>
        <fullName evidence="4">Heat shock protein 15</fullName>
    </recommendedName>
</protein>
<dbReference type="AlphaFoldDB" id="A0A2K8UC27"/>
<dbReference type="Proteomes" id="UP000232638">
    <property type="component" value="Chromosome"/>
</dbReference>
<organism evidence="7 8">
    <name type="scientific">Candidatus Thiodictyon syntrophicum</name>
    <dbReference type="NCBI Taxonomy" id="1166950"/>
    <lineage>
        <taxon>Bacteria</taxon>
        <taxon>Pseudomonadati</taxon>
        <taxon>Pseudomonadota</taxon>
        <taxon>Gammaproteobacteria</taxon>
        <taxon>Chromatiales</taxon>
        <taxon>Chromatiaceae</taxon>
        <taxon>Thiodictyon</taxon>
    </lineage>
</organism>
<dbReference type="PIRSF" id="PIRSF016821">
    <property type="entry name" value="HSP15"/>
    <property type="match status" value="1"/>
</dbReference>